<sequence>MVLAALQAMFSQYSLLTEPYGIVRCCSGLACTFFVQMGVDGVSVVLLWVCKCHRDGSSRAFFPESRSTAALMIKRSIPLNIHDLNRKGNERCGKTGERLDPNWMFGGGSLASQTCTAHAAPTLITFTFLRTQCFIEFMPTRERKRFGSTVEGRCSNFSYT</sequence>
<organism evidence="3">
    <name type="scientific">Nippostrongylus brasiliensis</name>
    <name type="common">Rat hookworm</name>
    <dbReference type="NCBI Taxonomy" id="27835"/>
    <lineage>
        <taxon>Eukaryota</taxon>
        <taxon>Metazoa</taxon>
        <taxon>Ecdysozoa</taxon>
        <taxon>Nematoda</taxon>
        <taxon>Chromadorea</taxon>
        <taxon>Rhabditida</taxon>
        <taxon>Rhabditina</taxon>
        <taxon>Rhabditomorpha</taxon>
        <taxon>Strongyloidea</taxon>
        <taxon>Heligmosomidae</taxon>
        <taxon>Nippostrongylus</taxon>
    </lineage>
</organism>
<dbReference type="WBParaSite" id="NBR_0001522401-mRNA-1">
    <property type="protein sequence ID" value="NBR_0001522401-mRNA-1"/>
    <property type="gene ID" value="NBR_0001522401"/>
</dbReference>
<gene>
    <name evidence="1" type="ORF">NBR_LOCUS15225</name>
</gene>
<dbReference type="Proteomes" id="UP000271162">
    <property type="component" value="Unassembled WGS sequence"/>
</dbReference>
<evidence type="ECO:0000313" key="3">
    <source>
        <dbReference type="WBParaSite" id="NBR_0001522401-mRNA-1"/>
    </source>
</evidence>
<evidence type="ECO:0000313" key="1">
    <source>
        <dbReference type="EMBL" id="VDL78819.1"/>
    </source>
</evidence>
<keyword evidence="2" id="KW-1185">Reference proteome</keyword>
<protein>
    <submittedName>
        <fullName evidence="3">Secreted protein</fullName>
    </submittedName>
</protein>
<evidence type="ECO:0000313" key="2">
    <source>
        <dbReference type="Proteomes" id="UP000271162"/>
    </source>
</evidence>
<dbReference type="EMBL" id="UYSL01021646">
    <property type="protein sequence ID" value="VDL78819.1"/>
    <property type="molecule type" value="Genomic_DNA"/>
</dbReference>
<reference evidence="3" key="1">
    <citation type="submission" date="2017-02" db="UniProtKB">
        <authorList>
            <consortium name="WormBaseParasite"/>
        </authorList>
    </citation>
    <scope>IDENTIFICATION</scope>
</reference>
<proteinExistence type="predicted"/>
<reference evidence="1 2" key="2">
    <citation type="submission" date="2018-11" db="EMBL/GenBank/DDBJ databases">
        <authorList>
            <consortium name="Pathogen Informatics"/>
        </authorList>
    </citation>
    <scope>NUCLEOTIDE SEQUENCE [LARGE SCALE GENOMIC DNA]</scope>
</reference>
<dbReference type="AlphaFoldDB" id="A0A0N4YES7"/>
<accession>A0A0N4YES7</accession>
<name>A0A0N4YES7_NIPBR</name>